<dbReference type="AlphaFoldDB" id="A0A139AJ46"/>
<name>A0A139AJ46_GONPJ</name>
<feature type="region of interest" description="Disordered" evidence="1">
    <location>
        <begin position="1"/>
        <end position="21"/>
    </location>
</feature>
<gene>
    <name evidence="2" type="ORF">M427DRAFT_69018</name>
</gene>
<dbReference type="EMBL" id="KQ965752">
    <property type="protein sequence ID" value="KXS16415.1"/>
    <property type="molecule type" value="Genomic_DNA"/>
</dbReference>
<organism evidence="2 3">
    <name type="scientific">Gonapodya prolifera (strain JEL478)</name>
    <name type="common">Monoblepharis prolifera</name>
    <dbReference type="NCBI Taxonomy" id="1344416"/>
    <lineage>
        <taxon>Eukaryota</taxon>
        <taxon>Fungi</taxon>
        <taxon>Fungi incertae sedis</taxon>
        <taxon>Chytridiomycota</taxon>
        <taxon>Chytridiomycota incertae sedis</taxon>
        <taxon>Monoblepharidomycetes</taxon>
        <taxon>Monoblepharidales</taxon>
        <taxon>Gonapodyaceae</taxon>
        <taxon>Gonapodya</taxon>
    </lineage>
</organism>
<dbReference type="Proteomes" id="UP000070544">
    <property type="component" value="Unassembled WGS sequence"/>
</dbReference>
<evidence type="ECO:0000256" key="1">
    <source>
        <dbReference type="SAM" id="MobiDB-lite"/>
    </source>
</evidence>
<accession>A0A139AJ46</accession>
<feature type="compositionally biased region" description="Low complexity" evidence="1">
    <location>
        <begin position="152"/>
        <end position="164"/>
    </location>
</feature>
<evidence type="ECO:0000313" key="3">
    <source>
        <dbReference type="Proteomes" id="UP000070544"/>
    </source>
</evidence>
<feature type="region of interest" description="Disordered" evidence="1">
    <location>
        <begin position="140"/>
        <end position="169"/>
    </location>
</feature>
<sequence>MELRRAGMPRDPRGLSNPRRPTLLSHLASLLPPVLTHADVQGVPAPSKAVVQPGKVYITQRGYKAEWEGDVGVGPRDQAAVTRHEPFHRRRRLLAAIVLIKDEASARREANASCASGRVPTAGAMGLRRRLGGRVRMGRSVSATPASKHVAKPANNAPSAASKPGSRRPRRMACRWWRREWPGPEVLVWEGWALGNIAAVGSRVGMDLDDGTGRTGKQEKV</sequence>
<keyword evidence="3" id="KW-1185">Reference proteome</keyword>
<proteinExistence type="predicted"/>
<evidence type="ECO:0000313" key="2">
    <source>
        <dbReference type="EMBL" id="KXS16415.1"/>
    </source>
</evidence>
<feature type="compositionally biased region" description="Basic and acidic residues" evidence="1">
    <location>
        <begin position="1"/>
        <end position="13"/>
    </location>
</feature>
<protein>
    <submittedName>
        <fullName evidence="2">Uncharacterized protein</fullName>
    </submittedName>
</protein>
<reference evidence="2 3" key="1">
    <citation type="journal article" date="2015" name="Genome Biol. Evol.">
        <title>Phylogenomic analyses indicate that early fungi evolved digesting cell walls of algal ancestors of land plants.</title>
        <authorList>
            <person name="Chang Y."/>
            <person name="Wang S."/>
            <person name="Sekimoto S."/>
            <person name="Aerts A.L."/>
            <person name="Choi C."/>
            <person name="Clum A."/>
            <person name="LaButti K.M."/>
            <person name="Lindquist E.A."/>
            <person name="Yee Ngan C."/>
            <person name="Ohm R.A."/>
            <person name="Salamov A.A."/>
            <person name="Grigoriev I.V."/>
            <person name="Spatafora J.W."/>
            <person name="Berbee M.L."/>
        </authorList>
    </citation>
    <scope>NUCLEOTIDE SEQUENCE [LARGE SCALE GENOMIC DNA]</scope>
    <source>
        <strain evidence="2 3">JEL478</strain>
    </source>
</reference>